<sequence length="528" mass="60789">MVEFLEEVLATHRVLLSIIVLSLIAAVIIMKYWDRVKFWWTCTWYSFPVIGKIAKLSKDITSVDEKGWFSSETTLCSDFHRYYDRFDKDPEHYDRCKSYLSKVDELGRKPFPMFMWIVVFALVILEALGFAYVLAGFTIPGASEALQQYGAFGIALIISIILVGFTHWTGHEVYKNSVLKKIRTYYSNDRRDNKKNLEPDSRIKLESNNLDDEDRNYSQLLNRVSTNATVTQTWIISIVTAIFVIVIAIGATYVRGQVLEKQLTEEKSMTQTNVYEQSLPTSLIQSQQNADSKAFDEAQDSDRKGGWATFIVLAVLFVFIQLLGILFGFKWGFVGKESLIAFEDSSDFRTKQDFINYFKREKDNIVKIAEQKLKLLQQKMYQKGNIVSTSSKEMDMLKSTDYRTFKEYVKNEARENFSFHSDMEKVKENGYKKEIEVNNKNNILCSSCNAILPENTKFCNSCGTEVQKEKIHNCSNCNTILEENSKFCPSCGQKIIKKEFVPTCPECKTTYEKGVKFCPKDGQLLELV</sequence>
<comment type="subcellular location">
    <subcellularLocation>
        <location evidence="1">Cell membrane</location>
        <topology evidence="1">Multi-pass membrane protein</topology>
    </subcellularLocation>
</comment>
<dbReference type="Gene3D" id="1.20.1560.10">
    <property type="entry name" value="ABC transporter type 1, transmembrane domain"/>
    <property type="match status" value="1"/>
</dbReference>
<dbReference type="InterPro" id="IPR036640">
    <property type="entry name" value="ABC1_TM_sf"/>
</dbReference>
<keyword evidence="6" id="KW-1185">Reference proteome</keyword>
<keyword evidence="3" id="KW-1133">Transmembrane helix</keyword>
<reference evidence="5 6" key="1">
    <citation type="submission" date="2017-09" db="EMBL/GenBank/DDBJ databases">
        <title>Genomics of the genus Arcobacter.</title>
        <authorList>
            <person name="Perez-Cataluna A."/>
            <person name="Figueras M.J."/>
            <person name="Salas-Masso N."/>
        </authorList>
    </citation>
    <scope>NUCLEOTIDE SEQUENCE [LARGE SCALE GENOMIC DNA]</scope>
    <source>
        <strain evidence="5 6">CECT 7834</strain>
    </source>
</reference>
<evidence type="ECO:0000256" key="1">
    <source>
        <dbReference type="ARBA" id="ARBA00004651"/>
    </source>
</evidence>
<proteinExistence type="predicted"/>
<accession>A0A6M8NNC1</accession>
<dbReference type="GO" id="GO:0005886">
    <property type="term" value="C:plasma membrane"/>
    <property type="evidence" value="ECO:0007669"/>
    <property type="project" value="UniProtKB-SubCell"/>
</dbReference>
<evidence type="ECO:0000313" key="6">
    <source>
        <dbReference type="Proteomes" id="UP000290378"/>
    </source>
</evidence>
<dbReference type="Pfam" id="PF12773">
    <property type="entry name" value="DZR"/>
    <property type="match status" value="1"/>
</dbReference>
<evidence type="ECO:0000256" key="2">
    <source>
        <dbReference type="ARBA" id="ARBA00022692"/>
    </source>
</evidence>
<keyword evidence="4" id="KW-0472">Membrane</keyword>
<keyword evidence="2" id="KW-0812">Transmembrane</keyword>
<dbReference type="AlphaFoldDB" id="A0A6M8NNC1"/>
<name>A0A6M8NNC1_9BACT</name>
<gene>
    <name evidence="5" type="ORF">CP963_06900</name>
</gene>
<dbReference type="EMBL" id="NXII01000007">
    <property type="protein sequence ID" value="RXI41491.1"/>
    <property type="molecule type" value="Genomic_DNA"/>
</dbReference>
<evidence type="ECO:0000256" key="3">
    <source>
        <dbReference type="ARBA" id="ARBA00022989"/>
    </source>
</evidence>
<comment type="caution">
    <text evidence="5">The sequence shown here is derived from an EMBL/GenBank/DDBJ whole genome shotgun (WGS) entry which is preliminary data.</text>
</comment>
<dbReference type="GO" id="GO:0005524">
    <property type="term" value="F:ATP binding"/>
    <property type="evidence" value="ECO:0007669"/>
    <property type="project" value="InterPro"/>
</dbReference>
<protein>
    <submittedName>
        <fullName evidence="5">Uncharacterized protein</fullName>
    </submittedName>
</protein>
<dbReference type="Proteomes" id="UP000290378">
    <property type="component" value="Unassembled WGS sequence"/>
</dbReference>
<dbReference type="RefSeq" id="WP_129013465.1">
    <property type="nucleotide sequence ID" value="NZ_CBCSEI010000015.1"/>
</dbReference>
<dbReference type="InterPro" id="IPR025874">
    <property type="entry name" value="DZR"/>
</dbReference>
<evidence type="ECO:0000256" key="4">
    <source>
        <dbReference type="ARBA" id="ARBA00023136"/>
    </source>
</evidence>
<organism evidence="5 6">
    <name type="scientific">Arcobacter cloacae</name>
    <dbReference type="NCBI Taxonomy" id="1054034"/>
    <lineage>
        <taxon>Bacteria</taxon>
        <taxon>Pseudomonadati</taxon>
        <taxon>Campylobacterota</taxon>
        <taxon>Epsilonproteobacteria</taxon>
        <taxon>Campylobacterales</taxon>
        <taxon>Arcobacteraceae</taxon>
        <taxon>Arcobacter</taxon>
    </lineage>
</organism>
<evidence type="ECO:0000313" key="5">
    <source>
        <dbReference type="EMBL" id="RXI41491.1"/>
    </source>
</evidence>